<dbReference type="SUPFAM" id="SSF53383">
    <property type="entry name" value="PLP-dependent transferases"/>
    <property type="match status" value="1"/>
</dbReference>
<dbReference type="GO" id="GO:0006520">
    <property type="term" value="P:amino acid metabolic process"/>
    <property type="evidence" value="ECO:0007669"/>
    <property type="project" value="InterPro"/>
</dbReference>
<dbReference type="InterPro" id="IPR015421">
    <property type="entry name" value="PyrdxlP-dep_Trfase_major"/>
</dbReference>
<evidence type="ECO:0000313" key="8">
    <source>
        <dbReference type="EMBL" id="MTK21985.1"/>
    </source>
</evidence>
<dbReference type="InterPro" id="IPR015424">
    <property type="entry name" value="PyrdxlP-dep_Trfase"/>
</dbReference>
<gene>
    <name evidence="9" type="ORF">GMA64_09320</name>
    <name evidence="8" type="ORF">GMA92_11225</name>
</gene>
<dbReference type="PROSITE" id="PS00105">
    <property type="entry name" value="AA_TRANSFER_CLASS_1"/>
    <property type="match status" value="1"/>
</dbReference>
<dbReference type="EMBL" id="WMQV01000021">
    <property type="protein sequence ID" value="MTL94725.1"/>
    <property type="molecule type" value="Genomic_DNA"/>
</dbReference>
<evidence type="ECO:0000256" key="6">
    <source>
        <dbReference type="RuleBase" id="RU000481"/>
    </source>
</evidence>
<dbReference type="EMBL" id="WMQE01000027">
    <property type="protein sequence ID" value="MTK21985.1"/>
    <property type="molecule type" value="Genomic_DNA"/>
</dbReference>
<dbReference type="AlphaFoldDB" id="A0A6G2CCT3"/>
<comment type="similarity">
    <text evidence="2 6">Belongs to the class-I pyridoxal-phosphate-dependent aminotransferase family.</text>
</comment>
<keyword evidence="3 6" id="KW-0032">Aminotransferase</keyword>
<dbReference type="GeneID" id="60058567"/>
<comment type="cofactor">
    <cofactor evidence="1 6">
        <name>pyridoxal 5'-phosphate</name>
        <dbReference type="ChEBI" id="CHEBI:597326"/>
    </cofactor>
</comment>
<dbReference type="CDD" id="cd00609">
    <property type="entry name" value="AAT_like"/>
    <property type="match status" value="1"/>
</dbReference>
<dbReference type="InterPro" id="IPR050596">
    <property type="entry name" value="AspAT/PAT-like"/>
</dbReference>
<dbReference type="InterPro" id="IPR015422">
    <property type="entry name" value="PyrdxlP-dep_Trfase_small"/>
</dbReference>
<keyword evidence="5" id="KW-0663">Pyridoxal phosphate</keyword>
<evidence type="ECO:0000256" key="5">
    <source>
        <dbReference type="ARBA" id="ARBA00022898"/>
    </source>
</evidence>
<dbReference type="PANTHER" id="PTHR46383">
    <property type="entry name" value="ASPARTATE AMINOTRANSFERASE"/>
    <property type="match status" value="1"/>
</dbReference>
<reference evidence="9 10" key="1">
    <citation type="journal article" date="2019" name="Nat. Med.">
        <title>A library of human gut bacterial isolates paired with longitudinal multiomics data enables mechanistic microbiome research.</title>
        <authorList>
            <person name="Poyet M."/>
            <person name="Groussin M."/>
            <person name="Gibbons S.M."/>
            <person name="Avila-Pacheco J."/>
            <person name="Jiang X."/>
            <person name="Kearney S.M."/>
            <person name="Perrotta A.R."/>
            <person name="Berdy B."/>
            <person name="Zhao S."/>
            <person name="Lieberman T.D."/>
            <person name="Swanson P.K."/>
            <person name="Smith M."/>
            <person name="Roesemann S."/>
            <person name="Alexander J.E."/>
            <person name="Rich S.A."/>
            <person name="Livny J."/>
            <person name="Vlamakis H."/>
            <person name="Clish C."/>
            <person name="Bullock K."/>
            <person name="Deik A."/>
            <person name="Scott J."/>
            <person name="Pierce K.A."/>
            <person name="Xavier R.J."/>
            <person name="Alm E.J."/>
        </authorList>
    </citation>
    <scope>NUCLEOTIDE SEQUENCE</scope>
    <source>
        <strain evidence="9">BIOML-A179</strain>
        <strain evidence="8 10">BIOML-A198</strain>
    </source>
</reference>
<dbReference type="InterPro" id="IPR004838">
    <property type="entry name" value="NHTrfase_class1_PyrdxlP-BS"/>
</dbReference>
<evidence type="ECO:0000313" key="10">
    <source>
        <dbReference type="Proteomes" id="UP000487649"/>
    </source>
</evidence>
<dbReference type="Gene3D" id="3.40.640.10">
    <property type="entry name" value="Type I PLP-dependent aspartate aminotransferase-like (Major domain)"/>
    <property type="match status" value="1"/>
</dbReference>
<evidence type="ECO:0000256" key="3">
    <source>
        <dbReference type="ARBA" id="ARBA00022576"/>
    </source>
</evidence>
<sequence>MKMRVNKRLNTVHPSIIREMKNLADSYDDVVDFTLGEPHLFHETYELIRKDLHRRLLKDSLGYANFFGVPELKEALLAYCKEKFHQEYTMDEMIITNGVSESISAVLKVILEEGDEVIVFNPSFVLYQSNTEMNGGTVVPYDMLSTSMRIEKEKLLSLITDKTKAIILNSPCNPTGKLMTESDLACIYECIKDRPIFVISDEIYRELLFDNQEYPSISQYHDLRNRLFVMNGLSKSFAMTGWRVGYVMGPRHYMKLVGLVHHNMVASVSTVSQYGAIEALKHPEILDNIRSYYKRNRDYAYENLKPYFKNIVRPDGAFYLYLDASEYGLSSKEFAIKLLENEKVALVPGIAFEVEDSGYVRLSYCCDYNVLKEGIRRIQNFRNIL</sequence>
<feature type="domain" description="Aminotransferase class I/classII large" evidence="7">
    <location>
        <begin position="29"/>
        <end position="378"/>
    </location>
</feature>
<name>A0A6G2CCT3_9FIRM</name>
<comment type="caution">
    <text evidence="9">The sequence shown here is derived from an EMBL/GenBank/DDBJ whole genome shotgun (WGS) entry which is preliminary data.</text>
</comment>
<dbReference type="PANTHER" id="PTHR46383:SF1">
    <property type="entry name" value="ASPARTATE AMINOTRANSFERASE"/>
    <property type="match status" value="1"/>
</dbReference>
<organism evidence="9">
    <name type="scientific">Turicibacter sanguinis</name>
    <dbReference type="NCBI Taxonomy" id="154288"/>
    <lineage>
        <taxon>Bacteria</taxon>
        <taxon>Bacillati</taxon>
        <taxon>Bacillota</taxon>
        <taxon>Erysipelotrichia</taxon>
        <taxon>Erysipelotrichales</taxon>
        <taxon>Turicibacteraceae</taxon>
        <taxon>Turicibacter</taxon>
    </lineage>
</organism>
<dbReference type="Proteomes" id="UP000487649">
    <property type="component" value="Unassembled WGS sequence"/>
</dbReference>
<evidence type="ECO:0000256" key="4">
    <source>
        <dbReference type="ARBA" id="ARBA00022679"/>
    </source>
</evidence>
<evidence type="ECO:0000259" key="7">
    <source>
        <dbReference type="Pfam" id="PF00155"/>
    </source>
</evidence>
<dbReference type="EC" id="2.6.1.-" evidence="6"/>
<evidence type="ECO:0000256" key="1">
    <source>
        <dbReference type="ARBA" id="ARBA00001933"/>
    </source>
</evidence>
<accession>A0A6G2CCT3</accession>
<dbReference type="GO" id="GO:0030170">
    <property type="term" value="F:pyridoxal phosphate binding"/>
    <property type="evidence" value="ECO:0007669"/>
    <property type="project" value="InterPro"/>
</dbReference>
<protein>
    <recommendedName>
        <fullName evidence="6">Aminotransferase</fullName>
        <ecNumber evidence="6">2.6.1.-</ecNumber>
    </recommendedName>
</protein>
<dbReference type="InterPro" id="IPR004839">
    <property type="entry name" value="Aminotransferase_I/II_large"/>
</dbReference>
<dbReference type="Pfam" id="PF00155">
    <property type="entry name" value="Aminotran_1_2"/>
    <property type="match status" value="1"/>
</dbReference>
<keyword evidence="4 6" id="KW-0808">Transferase</keyword>
<dbReference type="GO" id="GO:0008483">
    <property type="term" value="F:transaminase activity"/>
    <property type="evidence" value="ECO:0007669"/>
    <property type="project" value="UniProtKB-KW"/>
</dbReference>
<evidence type="ECO:0000256" key="2">
    <source>
        <dbReference type="ARBA" id="ARBA00007441"/>
    </source>
</evidence>
<dbReference type="FunFam" id="3.40.640.10:FF:000033">
    <property type="entry name" value="Aspartate aminotransferase"/>
    <property type="match status" value="1"/>
</dbReference>
<dbReference type="RefSeq" id="WP_006783491.1">
    <property type="nucleotide sequence ID" value="NZ_CABJBH010000019.1"/>
</dbReference>
<evidence type="ECO:0000313" key="9">
    <source>
        <dbReference type="EMBL" id="MTL94725.1"/>
    </source>
</evidence>
<dbReference type="Gene3D" id="3.90.1150.10">
    <property type="entry name" value="Aspartate Aminotransferase, domain 1"/>
    <property type="match status" value="1"/>
</dbReference>
<proteinExistence type="inferred from homology"/>